<evidence type="ECO:0000313" key="2">
    <source>
        <dbReference type="EMBL" id="PKY45847.1"/>
    </source>
</evidence>
<evidence type="ECO:0000256" key="1">
    <source>
        <dbReference type="SAM" id="Coils"/>
    </source>
</evidence>
<organism evidence="2 3">
    <name type="scientific">Rhizophagus irregularis</name>
    <dbReference type="NCBI Taxonomy" id="588596"/>
    <lineage>
        <taxon>Eukaryota</taxon>
        <taxon>Fungi</taxon>
        <taxon>Fungi incertae sedis</taxon>
        <taxon>Mucoromycota</taxon>
        <taxon>Glomeromycotina</taxon>
        <taxon>Glomeromycetes</taxon>
        <taxon>Glomerales</taxon>
        <taxon>Glomeraceae</taxon>
        <taxon>Rhizophagus</taxon>
    </lineage>
</organism>
<dbReference type="VEuPathDB" id="FungiDB:FUN_001896"/>
<reference evidence="2 3" key="1">
    <citation type="submission" date="2015-10" db="EMBL/GenBank/DDBJ databases">
        <title>Genome analyses suggest a sexual origin of heterokaryosis in a supposedly ancient asexual fungus.</title>
        <authorList>
            <person name="Ropars J."/>
            <person name="Sedzielewska K."/>
            <person name="Noel J."/>
            <person name="Charron P."/>
            <person name="Farinelli L."/>
            <person name="Marton T."/>
            <person name="Kruger M."/>
            <person name="Pelin A."/>
            <person name="Brachmann A."/>
            <person name="Corradi N."/>
        </authorList>
    </citation>
    <scope>NUCLEOTIDE SEQUENCE [LARGE SCALE GENOMIC DNA]</scope>
    <source>
        <strain evidence="2 3">A4</strain>
    </source>
</reference>
<proteinExistence type="predicted"/>
<keyword evidence="1" id="KW-0175">Coiled coil</keyword>
<name>A0A2I1GGU4_9GLOM</name>
<sequence length="177" mass="20257">MVYSKGDRKGEILSPHLQIKAVEFLNSGLYKKESSTQAMEDKIKELEKENLQLKKDKAKLSSPTIQRTKKIQPNQFRCAAKSLFKEGKKEYTAEFIKLAIKISNMGHISIQTTVDCTKAVFEFLTGYTLTNWVHPSTLARWNKEIAALSLQENLPNQNIFQFFGYGIMADESTRCDR</sequence>
<protein>
    <submittedName>
        <fullName evidence="2">Uncharacterized protein</fullName>
    </submittedName>
</protein>
<keyword evidence="3" id="KW-1185">Reference proteome</keyword>
<accession>A0A2I1GGU4</accession>
<gene>
    <name evidence="2" type="ORF">RhiirA4_460525</name>
</gene>
<dbReference type="AlphaFoldDB" id="A0A2I1GGU4"/>
<dbReference type="EMBL" id="LLXI01000412">
    <property type="protein sequence ID" value="PKY45847.1"/>
    <property type="molecule type" value="Genomic_DNA"/>
</dbReference>
<feature type="coiled-coil region" evidence="1">
    <location>
        <begin position="29"/>
        <end position="59"/>
    </location>
</feature>
<comment type="caution">
    <text evidence="2">The sequence shown here is derived from an EMBL/GenBank/DDBJ whole genome shotgun (WGS) entry which is preliminary data.</text>
</comment>
<dbReference type="Proteomes" id="UP000234323">
    <property type="component" value="Unassembled WGS sequence"/>
</dbReference>
<dbReference type="VEuPathDB" id="FungiDB:RhiirA1_473281"/>
<evidence type="ECO:0000313" key="3">
    <source>
        <dbReference type="Proteomes" id="UP000234323"/>
    </source>
</evidence>